<comment type="similarity">
    <text evidence="1">Belongs to the LysR transcriptional regulatory family.</text>
</comment>
<organism evidence="6 7">
    <name type="scientific">Demequina capsici</name>
    <dbReference type="NCBI Taxonomy" id="3075620"/>
    <lineage>
        <taxon>Bacteria</taxon>
        <taxon>Bacillati</taxon>
        <taxon>Actinomycetota</taxon>
        <taxon>Actinomycetes</taxon>
        <taxon>Micrococcales</taxon>
        <taxon>Demequinaceae</taxon>
        <taxon>Demequina</taxon>
    </lineage>
</organism>
<reference evidence="6 7" key="1">
    <citation type="submission" date="2023-09" db="EMBL/GenBank/DDBJ databases">
        <title>Demequina sp. a novel bacteria isolated from Capsicum annuum.</title>
        <authorList>
            <person name="Humaira Z."/>
            <person name="Lee J."/>
            <person name="Cho D."/>
        </authorList>
    </citation>
    <scope>NUCLEOTIDE SEQUENCE [LARGE SCALE GENOMIC DNA]</scope>
    <source>
        <strain evidence="6 7">OYTSA14</strain>
    </source>
</reference>
<dbReference type="Gene3D" id="1.10.10.10">
    <property type="entry name" value="Winged helix-like DNA-binding domain superfamily/Winged helix DNA-binding domain"/>
    <property type="match status" value="1"/>
</dbReference>
<keyword evidence="3" id="KW-0238">DNA-binding</keyword>
<feature type="domain" description="HTH lysR-type" evidence="5">
    <location>
        <begin position="1"/>
        <end position="60"/>
    </location>
</feature>
<dbReference type="CDD" id="cd08414">
    <property type="entry name" value="PBP2_LTTR_aromatics_like"/>
    <property type="match status" value="1"/>
</dbReference>
<dbReference type="Pfam" id="PF00126">
    <property type="entry name" value="HTH_1"/>
    <property type="match status" value="1"/>
</dbReference>
<dbReference type="PANTHER" id="PTHR30346">
    <property type="entry name" value="TRANSCRIPTIONAL DUAL REGULATOR HCAR-RELATED"/>
    <property type="match status" value="1"/>
</dbReference>
<dbReference type="InterPro" id="IPR000847">
    <property type="entry name" value="LysR_HTH_N"/>
</dbReference>
<evidence type="ECO:0000256" key="3">
    <source>
        <dbReference type="ARBA" id="ARBA00023125"/>
    </source>
</evidence>
<dbReference type="SUPFAM" id="SSF46785">
    <property type="entry name" value="Winged helix' DNA-binding domain"/>
    <property type="match status" value="1"/>
</dbReference>
<evidence type="ECO:0000313" key="6">
    <source>
        <dbReference type="EMBL" id="WNM25579.1"/>
    </source>
</evidence>
<dbReference type="RefSeq" id="WP_313500747.1">
    <property type="nucleotide sequence ID" value="NZ_CP134879.1"/>
</dbReference>
<evidence type="ECO:0000259" key="5">
    <source>
        <dbReference type="PROSITE" id="PS50931"/>
    </source>
</evidence>
<keyword evidence="4" id="KW-0804">Transcription</keyword>
<evidence type="ECO:0000256" key="2">
    <source>
        <dbReference type="ARBA" id="ARBA00023015"/>
    </source>
</evidence>
<proteinExistence type="inferred from homology"/>
<dbReference type="EMBL" id="CP134879">
    <property type="protein sequence ID" value="WNM25579.1"/>
    <property type="molecule type" value="Genomic_DNA"/>
</dbReference>
<keyword evidence="7" id="KW-1185">Reference proteome</keyword>
<dbReference type="InterPro" id="IPR005119">
    <property type="entry name" value="LysR_subst-bd"/>
</dbReference>
<name>A0AA96F994_9MICO</name>
<dbReference type="GO" id="GO:0003700">
    <property type="term" value="F:DNA-binding transcription factor activity"/>
    <property type="evidence" value="ECO:0007669"/>
    <property type="project" value="InterPro"/>
</dbReference>
<keyword evidence="2" id="KW-0805">Transcription regulation</keyword>
<dbReference type="GO" id="GO:0003677">
    <property type="term" value="F:DNA binding"/>
    <property type="evidence" value="ECO:0007669"/>
    <property type="project" value="UniProtKB-KW"/>
</dbReference>
<dbReference type="AlphaFoldDB" id="A0AA96F994"/>
<gene>
    <name evidence="6" type="ORF">RN606_05380</name>
</gene>
<dbReference type="PRINTS" id="PR00039">
    <property type="entry name" value="HTHLYSR"/>
</dbReference>
<evidence type="ECO:0000256" key="4">
    <source>
        <dbReference type="ARBA" id="ARBA00023163"/>
    </source>
</evidence>
<protein>
    <submittedName>
        <fullName evidence="6">LysR family transcriptional regulator</fullName>
    </submittedName>
</protein>
<dbReference type="Gene3D" id="3.40.190.10">
    <property type="entry name" value="Periplasmic binding protein-like II"/>
    <property type="match status" value="2"/>
</dbReference>
<evidence type="ECO:0000256" key="1">
    <source>
        <dbReference type="ARBA" id="ARBA00009437"/>
    </source>
</evidence>
<accession>A0AA96F994</accession>
<dbReference type="InterPro" id="IPR036388">
    <property type="entry name" value="WH-like_DNA-bd_sf"/>
</dbReference>
<dbReference type="FunFam" id="1.10.10.10:FF:000001">
    <property type="entry name" value="LysR family transcriptional regulator"/>
    <property type="match status" value="1"/>
</dbReference>
<sequence>MDVAIPTLRYFTVLAAELHFGRAAERLSISSPSLSQQISGLERSIGGQLFERTSRSVTLTALGAAVLPYATKVVEAHDELCEWAERRRVATGPTLRIGVVAAGAAPLTAAIMSAVGSIPDLGLEMRRVGFFDVVGELLNDRADVVLAAAPLPHDPATVEASPLWTEPRVLVVPAGHPLADRSSIEIAETAGETFVAASGADPQALAWWVVDPRPDGSHPRIGARADDIEGILDLVEAGMGVNIAAASAATHFPRSTLAFVPVRDIEPATVLLCTRVQRSPIAETFVRIAQTEARRAWAAGGMLADR</sequence>
<evidence type="ECO:0000313" key="7">
    <source>
        <dbReference type="Proteomes" id="UP001304125"/>
    </source>
</evidence>
<dbReference type="PANTHER" id="PTHR30346:SF0">
    <property type="entry name" value="HCA OPERON TRANSCRIPTIONAL ACTIVATOR HCAR"/>
    <property type="match status" value="1"/>
</dbReference>
<dbReference type="GO" id="GO:0032993">
    <property type="term" value="C:protein-DNA complex"/>
    <property type="evidence" value="ECO:0007669"/>
    <property type="project" value="TreeGrafter"/>
</dbReference>
<dbReference type="InterPro" id="IPR036390">
    <property type="entry name" value="WH_DNA-bd_sf"/>
</dbReference>
<dbReference type="Proteomes" id="UP001304125">
    <property type="component" value="Chromosome"/>
</dbReference>
<dbReference type="SUPFAM" id="SSF53850">
    <property type="entry name" value="Periplasmic binding protein-like II"/>
    <property type="match status" value="1"/>
</dbReference>
<dbReference type="Pfam" id="PF03466">
    <property type="entry name" value="LysR_substrate"/>
    <property type="match status" value="1"/>
</dbReference>
<dbReference type="PROSITE" id="PS50931">
    <property type="entry name" value="HTH_LYSR"/>
    <property type="match status" value="1"/>
</dbReference>